<protein>
    <submittedName>
        <fullName evidence="2">Uncharacterized protein</fullName>
    </submittedName>
</protein>
<dbReference type="AlphaFoldDB" id="A0A098AUX8"/>
<evidence type="ECO:0000256" key="1">
    <source>
        <dbReference type="SAM" id="MobiDB-lite"/>
    </source>
</evidence>
<reference evidence="2" key="1">
    <citation type="submission" date="2014-07" db="EMBL/GenBank/DDBJ databases">
        <authorList>
            <person name="Hornung V.Bastian."/>
        </authorList>
    </citation>
    <scope>NUCLEOTIDE SEQUENCE</scope>
    <source>
        <strain evidence="2">PCE-S</strain>
    </source>
</reference>
<evidence type="ECO:0000313" key="2">
    <source>
        <dbReference type="EMBL" id="CDV96373.1"/>
    </source>
</evidence>
<name>A0A098AUX8_DESHA</name>
<gene>
    <name evidence="2" type="ORF">DPCES_5375</name>
</gene>
<dbReference type="RefSeq" id="WP_208926879.1">
    <property type="nucleotide sequence ID" value="NZ_LK996025.1"/>
</dbReference>
<feature type="compositionally biased region" description="Polar residues" evidence="1">
    <location>
        <begin position="1"/>
        <end position="20"/>
    </location>
</feature>
<dbReference type="EMBL" id="LK996025">
    <property type="protein sequence ID" value="CDV96373.1"/>
    <property type="molecule type" value="Genomic_DNA"/>
</dbReference>
<proteinExistence type="predicted"/>
<accession>A0A098AUX8</accession>
<dbReference type="PATRIC" id="fig|49338.4.peg.5787"/>
<feature type="region of interest" description="Disordered" evidence="1">
    <location>
        <begin position="1"/>
        <end position="21"/>
    </location>
</feature>
<sequence>MTTTKNNPPVRQHQTGQTEIHINPSIAQKRLSDIIFDADACALNPTFAELRKWLRVGDFEIA</sequence>
<organism evidence="2">
    <name type="scientific">Desulfitobacterium hafniense</name>
    <name type="common">Desulfitobacterium frappieri</name>
    <dbReference type="NCBI Taxonomy" id="49338"/>
    <lineage>
        <taxon>Bacteria</taxon>
        <taxon>Bacillati</taxon>
        <taxon>Bacillota</taxon>
        <taxon>Clostridia</taxon>
        <taxon>Eubacteriales</taxon>
        <taxon>Desulfitobacteriaceae</taxon>
        <taxon>Desulfitobacterium</taxon>
    </lineage>
</organism>